<protein>
    <submittedName>
        <fullName evidence="5">Macrophage expressed 1</fullName>
    </submittedName>
</protein>
<dbReference type="CDD" id="cd22579">
    <property type="entry name" value="MPEG1_P2"/>
    <property type="match status" value="1"/>
</dbReference>
<organism evidence="5 6">
    <name type="scientific">Bos indicus x Bos taurus</name>
    <name type="common">Hybrid cattle</name>
    <dbReference type="NCBI Taxonomy" id="30522"/>
    <lineage>
        <taxon>Eukaryota</taxon>
        <taxon>Metazoa</taxon>
        <taxon>Chordata</taxon>
        <taxon>Craniata</taxon>
        <taxon>Vertebrata</taxon>
        <taxon>Euteleostomi</taxon>
        <taxon>Mammalia</taxon>
        <taxon>Eutheria</taxon>
        <taxon>Laurasiatheria</taxon>
        <taxon>Artiodactyla</taxon>
        <taxon>Ruminantia</taxon>
        <taxon>Pecora</taxon>
        <taxon>Bovidae</taxon>
        <taxon>Bovinae</taxon>
        <taxon>Bos</taxon>
    </lineage>
</organism>
<sequence>MRGCKLHRRSSPPALGLGLVPLLVLLWAGPGGRADGGPWGFQGCKQQLNVSVLGALPGAGWDNLRNLELGLVLGRAYSQCLTTEDGEYLIPDGMLAVPRRETVVQTRADLMDSWVNYTDAWAASVNAEFSFLSFLNGKFSAECQNVRRYSLQYQTITTRVQRRHSIYSVRVRGTPDFHPDFRQRLLTLSDHLENNQTREAEYLAEMLVFAYGTHVLTEVEVGATLVQEDQVSRELVGNEDKDRLNVTFAASVLFDRKVGVGDAVSWDKESQLVQAYQRGTVASKIHSRGGPPFYEGLTLQKWQEGVANRLVAIGRSGLPLPALLQPEALPELPAPAVRRVEAAVSRAIGRYYEVNMHPGCVKRGAPNFDPLANVDDGSCTDGQHANFSFGGVFQECEAITGPEGGRLCKPYTILNPLTGQTSCPANYTASLLSSEVKVWSERSYQCWPQCQSCWLIFTCCHRMCGNLEIQRVVRVNASWCAPSGATPTAAPGLLFGGLYSPGRPNPRTGAQACPSSFFPLTLLGDLKVCVSSDWELGVAHAVPFGGFFSCQVGNPLAAQARGQGSEFLKEVFNLSVTMDHPMTCPAGYSQHPAYLSSGCQILYCLRAGFLLNPQQLMIRLPPFAARPSLLGNSSGLGVSVLVDASGQRAWVKLQGSSRWRQADIHDPSVAAQLRDQGGSQPSAGAVVGACLGAVLGVVALALGVTWGFRRYQKRGYRRLPEGILAEEQTVYGTAETAESPAPSDCSENASNSV</sequence>
<keyword evidence="6" id="KW-1185">Reference proteome</keyword>
<dbReference type="AlphaFoldDB" id="A0A4W2CIP5"/>
<dbReference type="PROSITE" id="PS51412">
    <property type="entry name" value="MACPF_2"/>
    <property type="match status" value="1"/>
</dbReference>
<dbReference type="GO" id="GO:0045087">
    <property type="term" value="P:innate immune response"/>
    <property type="evidence" value="ECO:0007669"/>
    <property type="project" value="UniProtKB-KW"/>
</dbReference>
<feature type="domain" description="MACPF" evidence="4">
    <location>
        <begin position="40"/>
        <end position="355"/>
    </location>
</feature>
<dbReference type="Proteomes" id="UP000314981">
    <property type="component" value="Chromosome 15"/>
</dbReference>
<evidence type="ECO:0000313" key="6">
    <source>
        <dbReference type="Proteomes" id="UP000314981"/>
    </source>
</evidence>
<keyword evidence="2" id="KW-0472">Membrane</keyword>
<reference evidence="5" key="2">
    <citation type="submission" date="2025-08" db="UniProtKB">
        <authorList>
            <consortium name="Ensembl"/>
        </authorList>
    </citation>
    <scope>IDENTIFICATION</scope>
</reference>
<dbReference type="InterPro" id="IPR039707">
    <property type="entry name" value="MPEG1"/>
</dbReference>
<dbReference type="SMART" id="SM00457">
    <property type="entry name" value="MACPF"/>
    <property type="match status" value="1"/>
</dbReference>
<feature type="signal peptide" evidence="3">
    <location>
        <begin position="1"/>
        <end position="34"/>
    </location>
</feature>
<accession>A0A4W2CIP5</accession>
<proteinExistence type="predicted"/>
<evidence type="ECO:0000313" key="5">
    <source>
        <dbReference type="Ensembl" id="ENSBIXP00000012930.1"/>
    </source>
</evidence>
<evidence type="ECO:0000256" key="2">
    <source>
        <dbReference type="SAM" id="Phobius"/>
    </source>
</evidence>
<dbReference type="GO" id="GO:0030670">
    <property type="term" value="C:phagocytic vesicle membrane"/>
    <property type="evidence" value="ECO:0007669"/>
    <property type="project" value="UniProtKB-SubCell"/>
</dbReference>
<reference evidence="5" key="3">
    <citation type="submission" date="2025-09" db="UniProtKB">
        <authorList>
            <consortium name="Ensembl"/>
        </authorList>
    </citation>
    <scope>IDENTIFICATION</scope>
</reference>
<keyword evidence="2" id="KW-0812">Transmembrane</keyword>
<dbReference type="OMA" id="AFWKRQS"/>
<dbReference type="GO" id="GO:0002250">
    <property type="term" value="P:adaptive immune response"/>
    <property type="evidence" value="ECO:0007669"/>
    <property type="project" value="UniProtKB-KW"/>
</dbReference>
<dbReference type="PANTHER" id="PTHR31463">
    <property type="entry name" value="MACROPHAGE-EXPRESSED GENE 1 PROTEIN"/>
    <property type="match status" value="1"/>
</dbReference>
<dbReference type="Pfam" id="PF01823">
    <property type="entry name" value="MACPF"/>
    <property type="match status" value="1"/>
</dbReference>
<evidence type="ECO:0000259" key="4">
    <source>
        <dbReference type="PROSITE" id="PS51412"/>
    </source>
</evidence>
<evidence type="ECO:0000256" key="3">
    <source>
        <dbReference type="SAM" id="SignalP"/>
    </source>
</evidence>
<dbReference type="InterPro" id="IPR020864">
    <property type="entry name" value="MACPF"/>
</dbReference>
<feature type="transmembrane region" description="Helical" evidence="2">
    <location>
        <begin position="683"/>
        <end position="708"/>
    </location>
</feature>
<feature type="chain" id="PRO_5021287206" evidence="3">
    <location>
        <begin position="35"/>
        <end position="753"/>
    </location>
</feature>
<evidence type="ECO:0000256" key="1">
    <source>
        <dbReference type="SAM" id="MobiDB-lite"/>
    </source>
</evidence>
<name>A0A4W2CIP5_BOBOX</name>
<reference evidence="5 6" key="1">
    <citation type="submission" date="2018-11" db="EMBL/GenBank/DDBJ databases">
        <title>Haplotype-resolved cattle genomes.</title>
        <authorList>
            <person name="Low W.Y."/>
            <person name="Tearle R."/>
            <person name="Bickhart D.M."/>
            <person name="Rosen B.D."/>
            <person name="Koren S."/>
            <person name="Rhie A."/>
            <person name="Hiendleder S."/>
            <person name="Phillippy A.M."/>
            <person name="Smith T.P.L."/>
            <person name="Williams J.L."/>
        </authorList>
    </citation>
    <scope>NUCLEOTIDE SEQUENCE [LARGE SCALE GENOMIC DNA]</scope>
</reference>
<dbReference type="Ensembl" id="ENSBIXT00000023100.1">
    <property type="protein sequence ID" value="ENSBIXP00000012930.1"/>
    <property type="gene ID" value="ENSBIXG00000017934.1"/>
</dbReference>
<dbReference type="STRING" id="30522.A0A4W2CIP5"/>
<keyword evidence="3" id="KW-0732">Signal</keyword>
<gene>
    <name evidence="5" type="primary">MPEG1</name>
</gene>
<dbReference type="PANTHER" id="PTHR31463:SF5">
    <property type="entry name" value="MACROPHAGE-EXPRESSED GENE 1 PROTEIN"/>
    <property type="match status" value="1"/>
</dbReference>
<feature type="region of interest" description="Disordered" evidence="1">
    <location>
        <begin position="733"/>
        <end position="753"/>
    </location>
</feature>
<keyword evidence="2" id="KW-1133">Transmembrane helix</keyword>
<dbReference type="GO" id="GO:0042742">
    <property type="term" value="P:defense response to bacterium"/>
    <property type="evidence" value="ECO:0007669"/>
    <property type="project" value="TreeGrafter"/>
</dbReference>